<keyword evidence="3" id="KW-0731">Sigma factor</keyword>
<dbReference type="GO" id="GO:0016987">
    <property type="term" value="F:sigma factor activity"/>
    <property type="evidence" value="ECO:0007669"/>
    <property type="project" value="UniProtKB-KW"/>
</dbReference>
<dbReference type="Proteomes" id="UP000325105">
    <property type="component" value="Unassembled WGS sequence"/>
</dbReference>
<organism evidence="7 8">
    <name type="scientific">Sphingobacterium allocomposti</name>
    <dbReference type="NCBI Taxonomy" id="415956"/>
    <lineage>
        <taxon>Bacteria</taxon>
        <taxon>Pseudomonadati</taxon>
        <taxon>Bacteroidota</taxon>
        <taxon>Sphingobacteriia</taxon>
        <taxon>Sphingobacteriales</taxon>
        <taxon>Sphingobacteriaceae</taxon>
        <taxon>Sphingobacterium</taxon>
    </lineage>
</organism>
<dbReference type="NCBIfam" id="TIGR02937">
    <property type="entry name" value="sigma70-ECF"/>
    <property type="match status" value="1"/>
</dbReference>
<evidence type="ECO:0000313" key="7">
    <source>
        <dbReference type="EMBL" id="TYP96209.1"/>
    </source>
</evidence>
<evidence type="ECO:0000259" key="6">
    <source>
        <dbReference type="Pfam" id="PF08281"/>
    </source>
</evidence>
<dbReference type="PANTHER" id="PTHR43133">
    <property type="entry name" value="RNA POLYMERASE ECF-TYPE SIGMA FACTO"/>
    <property type="match status" value="1"/>
</dbReference>
<dbReference type="SUPFAM" id="SSF88946">
    <property type="entry name" value="Sigma2 domain of RNA polymerase sigma factors"/>
    <property type="match status" value="1"/>
</dbReference>
<dbReference type="InterPro" id="IPR013325">
    <property type="entry name" value="RNA_pol_sigma_r2"/>
</dbReference>
<evidence type="ECO:0000256" key="3">
    <source>
        <dbReference type="ARBA" id="ARBA00023082"/>
    </source>
</evidence>
<dbReference type="GO" id="GO:0003677">
    <property type="term" value="F:DNA binding"/>
    <property type="evidence" value="ECO:0007669"/>
    <property type="project" value="InterPro"/>
</dbReference>
<dbReference type="InterPro" id="IPR036388">
    <property type="entry name" value="WH-like_DNA-bd_sf"/>
</dbReference>
<comment type="caution">
    <text evidence="7">The sequence shown here is derived from an EMBL/GenBank/DDBJ whole genome shotgun (WGS) entry which is preliminary data.</text>
</comment>
<dbReference type="InterPro" id="IPR014284">
    <property type="entry name" value="RNA_pol_sigma-70_dom"/>
</dbReference>
<dbReference type="Pfam" id="PF04542">
    <property type="entry name" value="Sigma70_r2"/>
    <property type="match status" value="1"/>
</dbReference>
<dbReference type="Pfam" id="PF08281">
    <property type="entry name" value="Sigma70_r4_2"/>
    <property type="match status" value="1"/>
</dbReference>
<dbReference type="InterPro" id="IPR013249">
    <property type="entry name" value="RNA_pol_sigma70_r4_t2"/>
</dbReference>
<dbReference type="CDD" id="cd06171">
    <property type="entry name" value="Sigma70_r4"/>
    <property type="match status" value="1"/>
</dbReference>
<keyword evidence="4" id="KW-0804">Transcription</keyword>
<dbReference type="InterPro" id="IPR013324">
    <property type="entry name" value="RNA_pol_sigma_r3/r4-like"/>
</dbReference>
<dbReference type="InterPro" id="IPR039425">
    <property type="entry name" value="RNA_pol_sigma-70-like"/>
</dbReference>
<sequence length="205" mass="23719">MHMKKNDKLDVASEIHDVQQMALGDVTAFNRLYARYHKPVHANIIKLIKTRELAAEVLQDVFLALWQNRYKISPEISVGSWLFVVSYNKSLNVLRKKVQESVAYLADYPQEIAADEEDVLSKEDVFQVQLQLLDEAVDVLPARKREVFRMCRYEGRTKEDVATQLGISPQTVSDYLKQSNKAIRAYLIDRYPAYVGKAMLFLFFL</sequence>
<proteinExistence type="inferred from homology"/>
<feature type="domain" description="RNA polymerase sigma factor 70 region 4 type 2" evidence="6">
    <location>
        <begin position="131"/>
        <end position="178"/>
    </location>
</feature>
<dbReference type="AlphaFoldDB" id="A0A5S5DND8"/>
<dbReference type="Gene3D" id="1.10.10.10">
    <property type="entry name" value="Winged helix-like DNA-binding domain superfamily/Winged helix DNA-binding domain"/>
    <property type="match status" value="1"/>
</dbReference>
<dbReference type="InterPro" id="IPR007627">
    <property type="entry name" value="RNA_pol_sigma70_r2"/>
</dbReference>
<dbReference type="PANTHER" id="PTHR43133:SF46">
    <property type="entry name" value="RNA POLYMERASE SIGMA-70 FACTOR ECF SUBFAMILY"/>
    <property type="match status" value="1"/>
</dbReference>
<reference evidence="7 8" key="1">
    <citation type="submission" date="2019-07" db="EMBL/GenBank/DDBJ databases">
        <title>Genomic Encyclopedia of Archaeal and Bacterial Type Strains, Phase II (KMG-II): from individual species to whole genera.</title>
        <authorList>
            <person name="Goeker M."/>
        </authorList>
    </citation>
    <scope>NUCLEOTIDE SEQUENCE [LARGE SCALE GENOMIC DNA]</scope>
    <source>
        <strain evidence="7 8">DSM 18850</strain>
    </source>
</reference>
<evidence type="ECO:0000256" key="4">
    <source>
        <dbReference type="ARBA" id="ARBA00023163"/>
    </source>
</evidence>
<keyword evidence="8" id="KW-1185">Reference proteome</keyword>
<evidence type="ECO:0000256" key="2">
    <source>
        <dbReference type="ARBA" id="ARBA00023015"/>
    </source>
</evidence>
<protein>
    <submittedName>
        <fullName evidence="7">RNA polymerase sigma-70 factor (ECF subfamily)</fullName>
    </submittedName>
</protein>
<keyword evidence="2" id="KW-0805">Transcription regulation</keyword>
<evidence type="ECO:0000256" key="1">
    <source>
        <dbReference type="ARBA" id="ARBA00010641"/>
    </source>
</evidence>
<dbReference type="SUPFAM" id="SSF88659">
    <property type="entry name" value="Sigma3 and sigma4 domains of RNA polymerase sigma factors"/>
    <property type="match status" value="1"/>
</dbReference>
<dbReference type="Gene3D" id="1.10.1740.10">
    <property type="match status" value="1"/>
</dbReference>
<feature type="domain" description="RNA polymerase sigma-70 region 2" evidence="5">
    <location>
        <begin position="32"/>
        <end position="97"/>
    </location>
</feature>
<evidence type="ECO:0000259" key="5">
    <source>
        <dbReference type="Pfam" id="PF04542"/>
    </source>
</evidence>
<dbReference type="GO" id="GO:0006352">
    <property type="term" value="P:DNA-templated transcription initiation"/>
    <property type="evidence" value="ECO:0007669"/>
    <property type="project" value="InterPro"/>
</dbReference>
<evidence type="ECO:0000313" key="8">
    <source>
        <dbReference type="Proteomes" id="UP000325105"/>
    </source>
</evidence>
<comment type="similarity">
    <text evidence="1">Belongs to the sigma-70 factor family. ECF subfamily.</text>
</comment>
<name>A0A5S5DND8_9SPHI</name>
<dbReference type="OrthoDB" id="655312at2"/>
<accession>A0A5S5DND8</accession>
<dbReference type="EMBL" id="VNHX01000007">
    <property type="protein sequence ID" value="TYP96209.1"/>
    <property type="molecule type" value="Genomic_DNA"/>
</dbReference>
<gene>
    <name evidence="7" type="ORF">BC792_107108</name>
</gene>